<dbReference type="Pfam" id="PF00005">
    <property type="entry name" value="ABC_tran"/>
    <property type="match status" value="1"/>
</dbReference>
<evidence type="ECO:0000256" key="6">
    <source>
        <dbReference type="ARBA" id="ARBA00023136"/>
    </source>
</evidence>
<dbReference type="PANTHER" id="PTHR43166:SF35">
    <property type="entry name" value="L-CYSTINE IMPORT ATP-BINDING PROTEIN TCYN"/>
    <property type="match status" value="1"/>
</dbReference>
<sequence>MAMLEIRNVQKTFRTYAKPGFFHRPGARKIISELPVLRGVDLTVEKGDVVAILGPSGSGKTTLLRCLNFLETADAGQLVFDGESFDLAHAGRADIARLRKKTAFVFQNYNLFRNKTALQNVTEGLIVARKLPKEQADEIGMKMLAKVGLADRADYYPRQLSGGQQQRVAIARALAADPEIIYFDEPTSALDPELTGEVLSVMRQLAEEGMTMLVVTHEMGFARNVSSKTVFMENGVVVEQAPSQQFFASPKEERTRAFLRRIAHTE</sequence>
<dbReference type="InterPro" id="IPR003593">
    <property type="entry name" value="AAA+_ATPase"/>
</dbReference>
<proteinExistence type="predicted"/>
<dbReference type="PROSITE" id="PS00211">
    <property type="entry name" value="ABC_TRANSPORTER_1"/>
    <property type="match status" value="1"/>
</dbReference>
<feature type="domain" description="ABC transporter" evidence="7">
    <location>
        <begin position="4"/>
        <end position="259"/>
    </location>
</feature>
<dbReference type="InterPro" id="IPR030679">
    <property type="entry name" value="ABC_ATPase_HisP-typ"/>
</dbReference>
<keyword evidence="4" id="KW-0547">Nucleotide-binding</keyword>
<dbReference type="CDD" id="cd03262">
    <property type="entry name" value="ABC_HisP_GlnQ"/>
    <property type="match status" value="1"/>
</dbReference>
<dbReference type="PANTHER" id="PTHR43166">
    <property type="entry name" value="AMINO ACID IMPORT ATP-BINDING PROTEIN"/>
    <property type="match status" value="1"/>
</dbReference>
<evidence type="ECO:0000256" key="1">
    <source>
        <dbReference type="ARBA" id="ARBA00004202"/>
    </source>
</evidence>
<dbReference type="PROSITE" id="PS50893">
    <property type="entry name" value="ABC_TRANSPORTER_2"/>
    <property type="match status" value="1"/>
</dbReference>
<evidence type="ECO:0000256" key="2">
    <source>
        <dbReference type="ARBA" id="ARBA00022448"/>
    </source>
</evidence>
<dbReference type="InterPro" id="IPR017871">
    <property type="entry name" value="ABC_transporter-like_CS"/>
</dbReference>
<dbReference type="AlphaFoldDB" id="A0A3E2W2T2"/>
<name>A0A3E2W2T2_9FIRM</name>
<dbReference type="Gene3D" id="3.40.50.300">
    <property type="entry name" value="P-loop containing nucleotide triphosphate hydrolases"/>
    <property type="match status" value="1"/>
</dbReference>
<reference evidence="8 9" key="1">
    <citation type="submission" date="2018-08" db="EMBL/GenBank/DDBJ databases">
        <title>A genome reference for cultivated species of the human gut microbiota.</title>
        <authorList>
            <person name="Zou Y."/>
            <person name="Xue W."/>
            <person name="Luo G."/>
        </authorList>
    </citation>
    <scope>NUCLEOTIDE SEQUENCE [LARGE SCALE GENOMIC DNA]</scope>
    <source>
        <strain evidence="8 9">AM37-13AC</strain>
    </source>
</reference>
<dbReference type="GO" id="GO:0015424">
    <property type="term" value="F:ABC-type amino acid transporter activity"/>
    <property type="evidence" value="ECO:0007669"/>
    <property type="project" value="InterPro"/>
</dbReference>
<comment type="caution">
    <text evidence="8">The sequence shown here is derived from an EMBL/GenBank/DDBJ whole genome shotgun (WGS) entry which is preliminary data.</text>
</comment>
<dbReference type="GO" id="GO:0005886">
    <property type="term" value="C:plasma membrane"/>
    <property type="evidence" value="ECO:0007669"/>
    <property type="project" value="UniProtKB-SubCell"/>
</dbReference>
<evidence type="ECO:0000259" key="7">
    <source>
        <dbReference type="PROSITE" id="PS50893"/>
    </source>
</evidence>
<evidence type="ECO:0000256" key="5">
    <source>
        <dbReference type="ARBA" id="ARBA00022840"/>
    </source>
</evidence>
<dbReference type="GO" id="GO:0005524">
    <property type="term" value="F:ATP binding"/>
    <property type="evidence" value="ECO:0007669"/>
    <property type="project" value="UniProtKB-KW"/>
</dbReference>
<gene>
    <name evidence="8" type="ORF">DW855_09595</name>
</gene>
<dbReference type="GO" id="GO:0016887">
    <property type="term" value="F:ATP hydrolysis activity"/>
    <property type="evidence" value="ECO:0007669"/>
    <property type="project" value="InterPro"/>
</dbReference>
<evidence type="ECO:0000313" key="9">
    <source>
        <dbReference type="Proteomes" id="UP000260733"/>
    </source>
</evidence>
<dbReference type="InterPro" id="IPR003439">
    <property type="entry name" value="ABC_transporter-like_ATP-bd"/>
</dbReference>
<protein>
    <submittedName>
        <fullName evidence="8">Amino acid ABC transporter ATP-binding protein</fullName>
    </submittedName>
</protein>
<keyword evidence="5 8" id="KW-0067">ATP-binding</keyword>
<dbReference type="InterPro" id="IPR050086">
    <property type="entry name" value="MetN_ABC_transporter-like"/>
</dbReference>
<keyword evidence="2" id="KW-0813">Transport</keyword>
<dbReference type="EMBL" id="QVFB01000014">
    <property type="protein sequence ID" value="RGC17873.1"/>
    <property type="molecule type" value="Genomic_DNA"/>
</dbReference>
<dbReference type="PIRSF" id="PIRSF039085">
    <property type="entry name" value="ABC_ATPase_HisP"/>
    <property type="match status" value="1"/>
</dbReference>
<dbReference type="RefSeq" id="WP_117554418.1">
    <property type="nucleotide sequence ID" value="NZ_QVFB01000014.1"/>
</dbReference>
<accession>A0A3E2W2T2</accession>
<dbReference type="InterPro" id="IPR027417">
    <property type="entry name" value="P-loop_NTPase"/>
</dbReference>
<organism evidence="8 9">
    <name type="scientific">Faecalibacterium prausnitzii</name>
    <dbReference type="NCBI Taxonomy" id="853"/>
    <lineage>
        <taxon>Bacteria</taxon>
        <taxon>Bacillati</taxon>
        <taxon>Bacillota</taxon>
        <taxon>Clostridia</taxon>
        <taxon>Eubacteriales</taxon>
        <taxon>Oscillospiraceae</taxon>
        <taxon>Faecalibacterium</taxon>
    </lineage>
</organism>
<evidence type="ECO:0000256" key="4">
    <source>
        <dbReference type="ARBA" id="ARBA00022741"/>
    </source>
</evidence>
<dbReference type="Proteomes" id="UP000260733">
    <property type="component" value="Unassembled WGS sequence"/>
</dbReference>
<evidence type="ECO:0000256" key="3">
    <source>
        <dbReference type="ARBA" id="ARBA00022475"/>
    </source>
</evidence>
<comment type="subcellular location">
    <subcellularLocation>
        <location evidence="1">Cell membrane</location>
        <topology evidence="1">Peripheral membrane protein</topology>
    </subcellularLocation>
</comment>
<keyword evidence="6" id="KW-0472">Membrane</keyword>
<dbReference type="SMART" id="SM00382">
    <property type="entry name" value="AAA"/>
    <property type="match status" value="1"/>
</dbReference>
<keyword evidence="3" id="KW-1003">Cell membrane</keyword>
<dbReference type="SUPFAM" id="SSF52540">
    <property type="entry name" value="P-loop containing nucleoside triphosphate hydrolases"/>
    <property type="match status" value="1"/>
</dbReference>
<evidence type="ECO:0000313" key="8">
    <source>
        <dbReference type="EMBL" id="RGC17873.1"/>
    </source>
</evidence>